<keyword evidence="1" id="KW-0732">Signal</keyword>
<sequence length="159" mass="17174">MRRMLLVSLVLSAVMAGSALAQSFSSVEERMTEAEFKAAGLDKLTPEELARLNAFIAAETGKVASTLPAATPAVDNRGFHTQTGPDGAIFSSISGEFRGWDKGTRVKLDNGQVWEVTDSTARLRVRLTDPKVTIEPGAFGAWFLKVEGYNSRAGVKRIK</sequence>
<protein>
    <submittedName>
        <fullName evidence="2">Uncharacterized protein</fullName>
    </submittedName>
</protein>
<reference evidence="3" key="1">
    <citation type="journal article" date="2019" name="Int. J. Syst. Evol. Microbiol.">
        <title>The Global Catalogue of Microorganisms (GCM) 10K type strain sequencing project: providing services to taxonomists for standard genome sequencing and annotation.</title>
        <authorList>
            <consortium name="The Broad Institute Genomics Platform"/>
            <consortium name="The Broad Institute Genome Sequencing Center for Infectious Disease"/>
            <person name="Wu L."/>
            <person name="Ma J."/>
        </authorList>
    </citation>
    <scope>NUCLEOTIDE SEQUENCE [LARGE SCALE GENOMIC DNA]</scope>
    <source>
        <strain evidence="3">CGMCC 1.15905</strain>
    </source>
</reference>
<evidence type="ECO:0000313" key="2">
    <source>
        <dbReference type="EMBL" id="GGA85457.1"/>
    </source>
</evidence>
<name>A0ABQ1HR00_9GAMM</name>
<accession>A0ABQ1HR00</accession>
<evidence type="ECO:0000313" key="3">
    <source>
        <dbReference type="Proteomes" id="UP000623419"/>
    </source>
</evidence>
<comment type="caution">
    <text evidence="2">The sequence shown here is derived from an EMBL/GenBank/DDBJ whole genome shotgun (WGS) entry which is preliminary data.</text>
</comment>
<proteinExistence type="predicted"/>
<dbReference type="Proteomes" id="UP000623419">
    <property type="component" value="Unassembled WGS sequence"/>
</dbReference>
<gene>
    <name evidence="2" type="ORF">GCM10011521_24890</name>
</gene>
<feature type="signal peptide" evidence="1">
    <location>
        <begin position="1"/>
        <end position="21"/>
    </location>
</feature>
<evidence type="ECO:0000256" key="1">
    <source>
        <dbReference type="SAM" id="SignalP"/>
    </source>
</evidence>
<keyword evidence="3" id="KW-1185">Reference proteome</keyword>
<dbReference type="EMBL" id="BMKC01000003">
    <property type="protein sequence ID" value="GGA85457.1"/>
    <property type="molecule type" value="Genomic_DNA"/>
</dbReference>
<feature type="chain" id="PRO_5047164141" evidence="1">
    <location>
        <begin position="22"/>
        <end position="159"/>
    </location>
</feature>
<organism evidence="2 3">
    <name type="scientific">Arenimonas soli</name>
    <dbReference type="NCBI Taxonomy" id="2269504"/>
    <lineage>
        <taxon>Bacteria</taxon>
        <taxon>Pseudomonadati</taxon>
        <taxon>Pseudomonadota</taxon>
        <taxon>Gammaproteobacteria</taxon>
        <taxon>Lysobacterales</taxon>
        <taxon>Lysobacteraceae</taxon>
        <taxon>Arenimonas</taxon>
    </lineage>
</organism>